<keyword evidence="1" id="KW-0597">Phosphoprotein</keyword>
<evidence type="ECO:0000256" key="1">
    <source>
        <dbReference type="ARBA" id="ARBA00022553"/>
    </source>
</evidence>
<dbReference type="RefSeq" id="WP_307482775.1">
    <property type="nucleotide sequence ID" value="NZ_JAUTBF010000001.1"/>
</dbReference>
<feature type="transmembrane region" description="Helical" evidence="3">
    <location>
        <begin position="63"/>
        <end position="82"/>
    </location>
</feature>
<proteinExistence type="predicted"/>
<feature type="region of interest" description="Disordered" evidence="2">
    <location>
        <begin position="260"/>
        <end position="401"/>
    </location>
</feature>
<comment type="caution">
    <text evidence="5">The sequence shown here is derived from an EMBL/GenBank/DDBJ whole genome shotgun (WGS) entry which is preliminary data.</text>
</comment>
<evidence type="ECO:0000256" key="3">
    <source>
        <dbReference type="SAM" id="Phobius"/>
    </source>
</evidence>
<dbReference type="EMBL" id="JAUTBF010000001">
    <property type="protein sequence ID" value="MDQ1123357.1"/>
    <property type="molecule type" value="Genomic_DNA"/>
</dbReference>
<evidence type="ECO:0000259" key="4">
    <source>
        <dbReference type="PROSITE" id="PS50006"/>
    </source>
</evidence>
<feature type="transmembrane region" description="Helical" evidence="3">
    <location>
        <begin position="6"/>
        <end position="32"/>
    </location>
</feature>
<keyword evidence="3" id="KW-0812">Transmembrane</keyword>
<feature type="region of interest" description="Disordered" evidence="2">
    <location>
        <begin position="150"/>
        <end position="171"/>
    </location>
</feature>
<evidence type="ECO:0000313" key="6">
    <source>
        <dbReference type="Proteomes" id="UP001226691"/>
    </source>
</evidence>
<dbReference type="Proteomes" id="UP001226691">
    <property type="component" value="Unassembled WGS sequence"/>
</dbReference>
<keyword evidence="3" id="KW-1133">Transmembrane helix</keyword>
<dbReference type="PROSITE" id="PS50006">
    <property type="entry name" value="FHA_DOMAIN"/>
    <property type="match status" value="1"/>
</dbReference>
<evidence type="ECO:0000313" key="5">
    <source>
        <dbReference type="EMBL" id="MDQ1123357.1"/>
    </source>
</evidence>
<dbReference type="InterPro" id="IPR008984">
    <property type="entry name" value="SMAD_FHA_dom_sf"/>
</dbReference>
<feature type="transmembrane region" description="Helical" evidence="3">
    <location>
        <begin position="89"/>
        <end position="108"/>
    </location>
</feature>
<dbReference type="Gene3D" id="2.60.200.20">
    <property type="match status" value="1"/>
</dbReference>
<protein>
    <recommendedName>
        <fullName evidence="4">FHA domain-containing protein</fullName>
    </recommendedName>
</protein>
<evidence type="ECO:0000256" key="2">
    <source>
        <dbReference type="SAM" id="MobiDB-lite"/>
    </source>
</evidence>
<keyword evidence="6" id="KW-1185">Reference proteome</keyword>
<organism evidence="5 6">
    <name type="scientific">Microbacterium trichothecenolyticum</name>
    <name type="common">Aureobacterium trichothecenolyticum</name>
    <dbReference type="NCBI Taxonomy" id="69370"/>
    <lineage>
        <taxon>Bacteria</taxon>
        <taxon>Bacillati</taxon>
        <taxon>Actinomycetota</taxon>
        <taxon>Actinomycetes</taxon>
        <taxon>Micrococcales</taxon>
        <taxon>Microbacteriaceae</taxon>
        <taxon>Microbacterium</taxon>
    </lineage>
</organism>
<keyword evidence="3" id="KW-0472">Membrane</keyword>
<dbReference type="SUPFAM" id="SSF49879">
    <property type="entry name" value="SMAD/FHA domain"/>
    <property type="match status" value="1"/>
</dbReference>
<dbReference type="Pfam" id="PF18936">
    <property type="entry name" value="DUF5684"/>
    <property type="match status" value="1"/>
</dbReference>
<dbReference type="InterPro" id="IPR043739">
    <property type="entry name" value="DUF5684"/>
</dbReference>
<name>A0ABU0TUL4_MICTR</name>
<reference evidence="5 6" key="1">
    <citation type="submission" date="2023-07" db="EMBL/GenBank/DDBJ databases">
        <title>Functional and genomic diversity of the sorghum phyllosphere microbiome.</title>
        <authorList>
            <person name="Shade A."/>
        </authorList>
    </citation>
    <scope>NUCLEOTIDE SEQUENCE [LARGE SCALE GENOMIC DNA]</scope>
    <source>
        <strain evidence="5 6">SORGH_AS_1207</strain>
    </source>
</reference>
<dbReference type="CDD" id="cd00060">
    <property type="entry name" value="FHA"/>
    <property type="match status" value="1"/>
</dbReference>
<feature type="region of interest" description="Disordered" evidence="2">
    <location>
        <begin position="192"/>
        <end position="226"/>
    </location>
</feature>
<dbReference type="InterPro" id="IPR000253">
    <property type="entry name" value="FHA_dom"/>
</dbReference>
<feature type="compositionally biased region" description="Pro residues" evidence="2">
    <location>
        <begin position="356"/>
        <end position="366"/>
    </location>
</feature>
<gene>
    <name evidence="5" type="ORF">QE412_001930</name>
</gene>
<feature type="compositionally biased region" description="Low complexity" evidence="2">
    <location>
        <begin position="310"/>
        <end position="343"/>
    </location>
</feature>
<sequence length="545" mass="56200">MTDSTTLVLGATSLALVVLLYVWFAVALAALFRKIGEPVWKAWIPVLNVAMVLKIGGFSPWLVLLNIVPLFGGIAFIVVFIVSVHRISVGFGAGGGMTVVGALFPVIWASILGFGSARWDGDGGGGSARSGIDEDSVPVRRGREFDGPYVPLIGGWTPEQATDGERGAGAARPVEPAVMSEPVALPFAAPSGSLADAVPSPSDWAAPSDLLSSNADGSRRRGAGVPADDALAPAQVSAGWTPPAPTSVFDVLDALRAEAPATGETPIDARSHAVSPARVDDDAEAVGPHVPVSSTAGAPSPVWAPPAPTGDAVVDASSAPSPADDAGSAPWANPPRRSARSAADTPDVDAGAPLTRPAPAPVPAPRAPEAADPDEFPELSEAVSAVPDAPDAGAPRSARTSVSALYAQPGLPADRDDDSDDLDALDRTVVTRRKRIPWALIPPGGAPIDLTAPIVILGRRPASDPAYPDAQLVSISDETRTVSKTHARLQLRGETWYVTDLDSTNGVLFATLMGTEVEAPPGEEIEAGERFFLGDAEVRLSRRDV</sequence>
<dbReference type="Pfam" id="PF00498">
    <property type="entry name" value="FHA"/>
    <property type="match status" value="1"/>
</dbReference>
<accession>A0ABU0TUL4</accession>
<feature type="domain" description="FHA" evidence="4">
    <location>
        <begin position="455"/>
        <end position="509"/>
    </location>
</feature>